<proteinExistence type="predicted"/>
<dbReference type="CDD" id="cd08241">
    <property type="entry name" value="QOR1"/>
    <property type="match status" value="1"/>
</dbReference>
<protein>
    <submittedName>
        <fullName evidence="2">NADPH:quinone oxidoreductase family protein</fullName>
    </submittedName>
</protein>
<evidence type="ECO:0000259" key="1">
    <source>
        <dbReference type="SMART" id="SM00829"/>
    </source>
</evidence>
<accession>A0A4Q4J5N6</accession>
<dbReference type="AlphaFoldDB" id="A0A4Q4J5N6"/>
<dbReference type="InterPro" id="IPR051397">
    <property type="entry name" value="Zn-ADH-like_protein"/>
</dbReference>
<dbReference type="SUPFAM" id="SSF50129">
    <property type="entry name" value="GroES-like"/>
    <property type="match status" value="1"/>
</dbReference>
<dbReference type="InterPro" id="IPR020843">
    <property type="entry name" value="ER"/>
</dbReference>
<reference evidence="2 3" key="1">
    <citation type="submission" date="2019-02" db="EMBL/GenBank/DDBJ databases">
        <authorList>
            <person name="Feng G."/>
        </authorList>
    </citation>
    <scope>NUCLEOTIDE SEQUENCE [LARGE SCALE GENOMIC DNA]</scope>
    <source>
        <strain evidence="2 3">DSM 26779</strain>
    </source>
</reference>
<dbReference type="Pfam" id="PF08240">
    <property type="entry name" value="ADH_N"/>
    <property type="match status" value="1"/>
</dbReference>
<organism evidence="2 3">
    <name type="scientific">Sphingobium indicum</name>
    <dbReference type="NCBI Taxonomy" id="332055"/>
    <lineage>
        <taxon>Bacteria</taxon>
        <taxon>Pseudomonadati</taxon>
        <taxon>Pseudomonadota</taxon>
        <taxon>Alphaproteobacteria</taxon>
        <taxon>Sphingomonadales</taxon>
        <taxon>Sphingomonadaceae</taxon>
        <taxon>Sphingobium</taxon>
    </lineage>
</organism>
<name>A0A4Q4J5N6_9SPHN</name>
<dbReference type="GO" id="GO:0016491">
    <property type="term" value="F:oxidoreductase activity"/>
    <property type="evidence" value="ECO:0007669"/>
    <property type="project" value="InterPro"/>
</dbReference>
<dbReference type="InterPro" id="IPR036291">
    <property type="entry name" value="NAD(P)-bd_dom_sf"/>
</dbReference>
<comment type="caution">
    <text evidence="2">The sequence shown here is derived from an EMBL/GenBank/DDBJ whole genome shotgun (WGS) entry which is preliminary data.</text>
</comment>
<dbReference type="PANTHER" id="PTHR43677">
    <property type="entry name" value="SHORT-CHAIN DEHYDROGENASE/REDUCTASE"/>
    <property type="match status" value="1"/>
</dbReference>
<dbReference type="SUPFAM" id="SSF51735">
    <property type="entry name" value="NAD(P)-binding Rossmann-fold domains"/>
    <property type="match status" value="1"/>
</dbReference>
<feature type="domain" description="Enoyl reductase (ER)" evidence="1">
    <location>
        <begin position="10"/>
        <end position="329"/>
    </location>
</feature>
<dbReference type="InterPro" id="IPR013154">
    <property type="entry name" value="ADH-like_N"/>
</dbReference>
<gene>
    <name evidence="2" type="ORF">EWH08_12870</name>
</gene>
<dbReference type="RefSeq" id="WP_129965519.1">
    <property type="nucleotide sequence ID" value="NZ_JACBZE010000005.1"/>
</dbReference>
<dbReference type="PANTHER" id="PTHR43677:SF4">
    <property type="entry name" value="QUINONE OXIDOREDUCTASE-LIKE PROTEIN 2"/>
    <property type="match status" value="1"/>
</dbReference>
<dbReference type="Proteomes" id="UP000292734">
    <property type="component" value="Unassembled WGS sequence"/>
</dbReference>
<dbReference type="EMBL" id="SEOM01000004">
    <property type="protein sequence ID" value="RYM01564.1"/>
    <property type="molecule type" value="Genomic_DNA"/>
</dbReference>
<dbReference type="Pfam" id="PF00107">
    <property type="entry name" value="ADH_zinc_N"/>
    <property type="match status" value="1"/>
</dbReference>
<evidence type="ECO:0000313" key="2">
    <source>
        <dbReference type="EMBL" id="RYM01564.1"/>
    </source>
</evidence>
<dbReference type="Gene3D" id="3.90.180.10">
    <property type="entry name" value="Medium-chain alcohol dehydrogenases, catalytic domain"/>
    <property type="match status" value="1"/>
</dbReference>
<dbReference type="InterPro" id="IPR011032">
    <property type="entry name" value="GroES-like_sf"/>
</dbReference>
<dbReference type="Gene3D" id="3.40.50.720">
    <property type="entry name" value="NAD(P)-binding Rossmann-like Domain"/>
    <property type="match status" value="1"/>
</dbReference>
<sequence length="332" mass="34801">MKAVISREAGGPDTLLLEDVPDPRPAAGEVVIDVKACGVNFPDVLIINDQYQFKPSRPFSPGGEVAGIVSEVGEGVDPALIGQRVIGLVGWGGMAERVATSAGKLVPIPDSMPFDEAAAFIATYGTSYHALKQRARLASGESVLVLGAAGGVGLAAVELATAMGARVFAATSSEEKLNVARARGAGTCILYPGDVPGVPEMRDLAEQFRAPVGAEGYDVILDIVGGNYSEPALRTIAWKGRFLVVGFPAGIAKMPLNLALLKGCDIAGVFYGLFTEKEPDENRRNNAELFEIYEAGRIRPHISARFGLDEAARALDLLAGRQAQGKIVVTVG</sequence>
<evidence type="ECO:0000313" key="3">
    <source>
        <dbReference type="Proteomes" id="UP000292734"/>
    </source>
</evidence>
<dbReference type="SMART" id="SM00829">
    <property type="entry name" value="PKS_ER"/>
    <property type="match status" value="1"/>
</dbReference>
<dbReference type="InterPro" id="IPR013149">
    <property type="entry name" value="ADH-like_C"/>
</dbReference>